<keyword evidence="2" id="KW-0560">Oxidoreductase</keyword>
<dbReference type="AlphaFoldDB" id="A0A9P9KTA9"/>
<dbReference type="InterPro" id="IPR008030">
    <property type="entry name" value="NmrA-like"/>
</dbReference>
<evidence type="ECO:0000256" key="1">
    <source>
        <dbReference type="ARBA" id="ARBA00022857"/>
    </source>
</evidence>
<evidence type="ECO:0000256" key="2">
    <source>
        <dbReference type="ARBA" id="ARBA00023002"/>
    </source>
</evidence>
<dbReference type="OrthoDB" id="9974981at2759"/>
<dbReference type="InterPro" id="IPR051609">
    <property type="entry name" value="NmrA/Isoflavone_reductase-like"/>
</dbReference>
<dbReference type="Gene3D" id="3.40.50.720">
    <property type="entry name" value="NAD(P)-binding Rossmann-like Domain"/>
    <property type="match status" value="1"/>
</dbReference>
<dbReference type="Proteomes" id="UP000736672">
    <property type="component" value="Unassembled WGS sequence"/>
</dbReference>
<keyword evidence="1" id="KW-0521">NADP</keyword>
<gene>
    <name evidence="4" type="ORF">B0J15DRAFT_510040</name>
</gene>
<dbReference type="Gene3D" id="3.90.25.10">
    <property type="entry name" value="UDP-galactose 4-epimerase, domain 1"/>
    <property type="match status" value="1"/>
</dbReference>
<name>A0A9P9KTA9_FUSSL</name>
<reference evidence="4" key="1">
    <citation type="journal article" date="2021" name="Nat. Commun.">
        <title>Genetic determinants of endophytism in the Arabidopsis root mycobiome.</title>
        <authorList>
            <person name="Mesny F."/>
            <person name="Miyauchi S."/>
            <person name="Thiergart T."/>
            <person name="Pickel B."/>
            <person name="Atanasova L."/>
            <person name="Karlsson M."/>
            <person name="Huettel B."/>
            <person name="Barry K.W."/>
            <person name="Haridas S."/>
            <person name="Chen C."/>
            <person name="Bauer D."/>
            <person name="Andreopoulos W."/>
            <person name="Pangilinan J."/>
            <person name="LaButti K."/>
            <person name="Riley R."/>
            <person name="Lipzen A."/>
            <person name="Clum A."/>
            <person name="Drula E."/>
            <person name="Henrissat B."/>
            <person name="Kohler A."/>
            <person name="Grigoriev I.V."/>
            <person name="Martin F.M."/>
            <person name="Hacquard S."/>
        </authorList>
    </citation>
    <scope>NUCLEOTIDE SEQUENCE</scope>
    <source>
        <strain evidence="4">FSSC 5 MPI-SDFR-AT-0091</strain>
    </source>
</reference>
<dbReference type="EMBL" id="JAGTJS010000005">
    <property type="protein sequence ID" value="KAH7268112.1"/>
    <property type="molecule type" value="Genomic_DNA"/>
</dbReference>
<accession>A0A9P9KTA9</accession>
<dbReference type="SUPFAM" id="SSF51735">
    <property type="entry name" value="NAD(P)-binding Rossmann-fold domains"/>
    <property type="match status" value="1"/>
</dbReference>
<evidence type="ECO:0000313" key="4">
    <source>
        <dbReference type="EMBL" id="KAH7268112.1"/>
    </source>
</evidence>
<dbReference type="InterPro" id="IPR036291">
    <property type="entry name" value="NAD(P)-bd_dom_sf"/>
</dbReference>
<evidence type="ECO:0000313" key="5">
    <source>
        <dbReference type="Proteomes" id="UP000736672"/>
    </source>
</evidence>
<protein>
    <submittedName>
        <fullName evidence="4">NmrA-like family protein</fullName>
    </submittedName>
</protein>
<proteinExistence type="predicted"/>
<dbReference type="Pfam" id="PF05368">
    <property type="entry name" value="NmrA"/>
    <property type="match status" value="1"/>
</dbReference>
<comment type="caution">
    <text evidence="4">The sequence shown here is derived from an EMBL/GenBank/DDBJ whole genome shotgun (WGS) entry which is preliminary data.</text>
</comment>
<dbReference type="GO" id="GO:0016491">
    <property type="term" value="F:oxidoreductase activity"/>
    <property type="evidence" value="ECO:0007669"/>
    <property type="project" value="UniProtKB-KW"/>
</dbReference>
<dbReference type="InterPro" id="IPR045312">
    <property type="entry name" value="PCBER-like"/>
</dbReference>
<organism evidence="4 5">
    <name type="scientific">Fusarium solani</name>
    <name type="common">Filamentous fungus</name>
    <dbReference type="NCBI Taxonomy" id="169388"/>
    <lineage>
        <taxon>Eukaryota</taxon>
        <taxon>Fungi</taxon>
        <taxon>Dikarya</taxon>
        <taxon>Ascomycota</taxon>
        <taxon>Pezizomycotina</taxon>
        <taxon>Sordariomycetes</taxon>
        <taxon>Hypocreomycetidae</taxon>
        <taxon>Hypocreales</taxon>
        <taxon>Nectriaceae</taxon>
        <taxon>Fusarium</taxon>
        <taxon>Fusarium solani species complex</taxon>
    </lineage>
</organism>
<dbReference type="PANTHER" id="PTHR47706:SF10">
    <property type="entry name" value="NMRA-LIKE DOMAIN-CONTAINING PROTEIN"/>
    <property type="match status" value="1"/>
</dbReference>
<sequence length="247" mass="26662">METQKVAAIGATGNHGPHITRALVDHGLEVTALTCPSSPSVLLADVEVKKVDFDSQESITEALRGQDAVVWNVGTLVVPAQLILIDAAVSASIKRFIPSGFGVDARLVVGTKLEPLLAGKIEVVKHLKEKAQQHADFSWTALATGSLFEFKHVTIFDSGDALISPSSYSLVGKAIVAMLSKVEEMKNQYLAISSFTTSQNQLLKILEQQTGEVWVQGHVSTSTLEKIGQEKLGQKNSRRVLDLMKAF</sequence>
<evidence type="ECO:0000259" key="3">
    <source>
        <dbReference type="Pfam" id="PF05368"/>
    </source>
</evidence>
<dbReference type="PANTHER" id="PTHR47706">
    <property type="entry name" value="NMRA-LIKE FAMILY PROTEIN"/>
    <property type="match status" value="1"/>
</dbReference>
<dbReference type="CDD" id="cd05259">
    <property type="entry name" value="PCBER_SDR_a"/>
    <property type="match status" value="1"/>
</dbReference>
<feature type="domain" description="NmrA-like" evidence="3">
    <location>
        <begin position="3"/>
        <end position="227"/>
    </location>
</feature>
<keyword evidence="5" id="KW-1185">Reference proteome</keyword>